<gene>
    <name evidence="1" type="ORF">TNCT_60381</name>
</gene>
<dbReference type="Proteomes" id="UP000887116">
    <property type="component" value="Unassembled WGS sequence"/>
</dbReference>
<proteinExistence type="predicted"/>
<keyword evidence="2" id="KW-1185">Reference proteome</keyword>
<sequence>RDQKCLDTTTITDDEITSLLAVFSDHYLKYVLYDSDKGFIPPQDAMICSRCRRRHVNSMILI</sequence>
<name>A0A8X6FA69_TRICU</name>
<dbReference type="AlphaFoldDB" id="A0A8X6FA69"/>
<protein>
    <submittedName>
        <fullName evidence="1">Uncharacterized protein</fullName>
    </submittedName>
</protein>
<dbReference type="EMBL" id="BMAO01031370">
    <property type="protein sequence ID" value="GFQ74572.1"/>
    <property type="molecule type" value="Genomic_DNA"/>
</dbReference>
<feature type="non-terminal residue" evidence="1">
    <location>
        <position position="1"/>
    </location>
</feature>
<organism evidence="1 2">
    <name type="scientific">Trichonephila clavata</name>
    <name type="common">Joro spider</name>
    <name type="synonym">Nephila clavata</name>
    <dbReference type="NCBI Taxonomy" id="2740835"/>
    <lineage>
        <taxon>Eukaryota</taxon>
        <taxon>Metazoa</taxon>
        <taxon>Ecdysozoa</taxon>
        <taxon>Arthropoda</taxon>
        <taxon>Chelicerata</taxon>
        <taxon>Arachnida</taxon>
        <taxon>Araneae</taxon>
        <taxon>Araneomorphae</taxon>
        <taxon>Entelegynae</taxon>
        <taxon>Araneoidea</taxon>
        <taxon>Nephilidae</taxon>
        <taxon>Trichonephila</taxon>
    </lineage>
</organism>
<comment type="caution">
    <text evidence="1">The sequence shown here is derived from an EMBL/GenBank/DDBJ whole genome shotgun (WGS) entry which is preliminary data.</text>
</comment>
<evidence type="ECO:0000313" key="2">
    <source>
        <dbReference type="Proteomes" id="UP000887116"/>
    </source>
</evidence>
<reference evidence="1" key="1">
    <citation type="submission" date="2020-07" db="EMBL/GenBank/DDBJ databases">
        <title>Multicomponent nature underlies the extraordinary mechanical properties of spider dragline silk.</title>
        <authorList>
            <person name="Kono N."/>
            <person name="Nakamura H."/>
            <person name="Mori M."/>
            <person name="Yoshida Y."/>
            <person name="Ohtoshi R."/>
            <person name="Malay A.D."/>
            <person name="Moran D.A.P."/>
            <person name="Tomita M."/>
            <person name="Numata K."/>
            <person name="Arakawa K."/>
        </authorList>
    </citation>
    <scope>NUCLEOTIDE SEQUENCE</scope>
</reference>
<accession>A0A8X6FA69</accession>
<evidence type="ECO:0000313" key="1">
    <source>
        <dbReference type="EMBL" id="GFQ74572.1"/>
    </source>
</evidence>